<evidence type="ECO:0000313" key="2">
    <source>
        <dbReference type="Proteomes" id="UP000019149"/>
    </source>
</evidence>
<dbReference type="EMBL" id="APAU02000186">
    <property type="protein sequence ID" value="EUB55083.1"/>
    <property type="molecule type" value="Genomic_DNA"/>
</dbReference>
<reference evidence="1 2" key="1">
    <citation type="journal article" date="2013" name="Nat. Genet.">
        <title>The genome of the hydatid tapeworm Echinococcus granulosus.</title>
        <authorList>
            <person name="Zheng H."/>
            <person name="Zhang W."/>
            <person name="Zhang L."/>
            <person name="Zhang Z."/>
            <person name="Li J."/>
            <person name="Lu G."/>
            <person name="Zhu Y."/>
            <person name="Wang Y."/>
            <person name="Huang Y."/>
            <person name="Liu J."/>
            <person name="Kang H."/>
            <person name="Chen J."/>
            <person name="Wang L."/>
            <person name="Chen A."/>
            <person name="Yu S."/>
            <person name="Gao Z."/>
            <person name="Jin L."/>
            <person name="Gu W."/>
            <person name="Wang Z."/>
            <person name="Zhao L."/>
            <person name="Shi B."/>
            <person name="Wen H."/>
            <person name="Lin R."/>
            <person name="Jones M.K."/>
            <person name="Brejova B."/>
            <person name="Vinar T."/>
            <person name="Zhao G."/>
            <person name="McManus D.P."/>
            <person name="Chen Z."/>
            <person name="Zhou Y."/>
            <person name="Wang S."/>
        </authorList>
    </citation>
    <scope>NUCLEOTIDE SEQUENCE [LARGE SCALE GENOMIC DNA]</scope>
</reference>
<sequence length="80" mass="8681">MDIDFMLRLLEGGCKTSEGIPIDRGSHIFTFAESIGVSTGCYSSPMEAVFQRIYAYILIFTVLSASLTLSPSTHTQAASQ</sequence>
<dbReference type="GeneID" id="36345765"/>
<dbReference type="KEGG" id="egl:EGR_10050"/>
<dbReference type="Proteomes" id="UP000019149">
    <property type="component" value="Unassembled WGS sequence"/>
</dbReference>
<evidence type="ECO:0000313" key="1">
    <source>
        <dbReference type="EMBL" id="EUB55083.1"/>
    </source>
</evidence>
<dbReference type="CTD" id="36345765"/>
<comment type="caution">
    <text evidence="1">The sequence shown here is derived from an EMBL/GenBank/DDBJ whole genome shotgun (WGS) entry which is preliminary data.</text>
</comment>
<gene>
    <name evidence="1" type="ORF">EGR_10050</name>
</gene>
<accession>W6U210</accession>
<keyword evidence="2" id="KW-1185">Reference proteome</keyword>
<dbReference type="RefSeq" id="XP_024346279.1">
    <property type="nucleotide sequence ID" value="XM_024499299.1"/>
</dbReference>
<proteinExistence type="predicted"/>
<organism evidence="1 2">
    <name type="scientific">Echinococcus granulosus</name>
    <name type="common">Hydatid tapeworm</name>
    <dbReference type="NCBI Taxonomy" id="6210"/>
    <lineage>
        <taxon>Eukaryota</taxon>
        <taxon>Metazoa</taxon>
        <taxon>Spiralia</taxon>
        <taxon>Lophotrochozoa</taxon>
        <taxon>Platyhelminthes</taxon>
        <taxon>Cestoda</taxon>
        <taxon>Eucestoda</taxon>
        <taxon>Cyclophyllidea</taxon>
        <taxon>Taeniidae</taxon>
        <taxon>Echinococcus</taxon>
        <taxon>Echinococcus granulosus group</taxon>
    </lineage>
</organism>
<protein>
    <submittedName>
        <fullName evidence="1">Uncharacterized protein</fullName>
    </submittedName>
</protein>
<dbReference type="AlphaFoldDB" id="W6U210"/>
<name>W6U210_ECHGR</name>